<keyword evidence="2" id="KW-1185">Reference proteome</keyword>
<organism evidence="1 2">
    <name type="scientific">Naganishia friedmannii</name>
    <dbReference type="NCBI Taxonomy" id="89922"/>
    <lineage>
        <taxon>Eukaryota</taxon>
        <taxon>Fungi</taxon>
        <taxon>Dikarya</taxon>
        <taxon>Basidiomycota</taxon>
        <taxon>Agaricomycotina</taxon>
        <taxon>Tremellomycetes</taxon>
        <taxon>Filobasidiales</taxon>
        <taxon>Filobasidiaceae</taxon>
        <taxon>Naganishia</taxon>
    </lineage>
</organism>
<gene>
    <name evidence="1" type="ORF">QFC21_001560</name>
</gene>
<dbReference type="Proteomes" id="UP001227268">
    <property type="component" value="Unassembled WGS sequence"/>
</dbReference>
<comment type="caution">
    <text evidence="1">The sequence shown here is derived from an EMBL/GenBank/DDBJ whole genome shotgun (WGS) entry which is preliminary data.</text>
</comment>
<dbReference type="EMBL" id="JASBWT010000003">
    <property type="protein sequence ID" value="KAJ9106414.1"/>
    <property type="molecule type" value="Genomic_DNA"/>
</dbReference>
<proteinExistence type="predicted"/>
<evidence type="ECO:0000313" key="1">
    <source>
        <dbReference type="EMBL" id="KAJ9106414.1"/>
    </source>
</evidence>
<reference evidence="1" key="1">
    <citation type="submission" date="2023-04" db="EMBL/GenBank/DDBJ databases">
        <title>Draft Genome sequencing of Naganishia species isolated from polar environments using Oxford Nanopore Technology.</title>
        <authorList>
            <person name="Leo P."/>
            <person name="Venkateswaran K."/>
        </authorList>
    </citation>
    <scope>NUCLEOTIDE SEQUENCE</scope>
    <source>
        <strain evidence="1">MNA-CCFEE 5423</strain>
    </source>
</reference>
<name>A0ACC2W586_9TREE</name>
<protein>
    <submittedName>
        <fullName evidence="1">Uncharacterized protein</fullName>
    </submittedName>
</protein>
<accession>A0ACC2W586</accession>
<sequence length="709" mass="76861">MPYQQTKKTATHSLLHRAEKPHHPMNTLSRFLALHLIQSRQVHNRTSNIKKDNVRSINLQLRLCRALSYRARMKMSEEMRVKEEDRNQDNQERSSSPRTPNSYPEQKRPNTAEHGEHHAIDAQKPAPAPPNNHAPRKRGRIPLFAFARLPPLPPPSPVAAAAVPSKPLVPTSAILQSLSPTRLMPPAKNLKQIPRFVTTTYTMTGVTESSSPAAASAAARSVSSTPSPPASKALKRRELPIPVAMVPVKQESDDADADDAGDSKTHRRTFSFSSTSSLYSTTTKKAKKTDTAAAAMRSTRNRTDRVSGTAAEGEDEGTAVLRSRKSFDRLSRALVAGVAKGMSAFSRNGAGVGGGVEADSSRSGVMREPKEEGKGMEKEMEMGDDEEIGWAAFLQSDEMGHGDDERRVPATLTADRTSLGRRSATTTTTGNQRSSSDVKQTQTIPRRKSRLLMMATTSSSTLGHAFSSRFGGGGAKRVEREDSIKDAEGWTPAAAMSPRRRKFSEASWGDSPMAMLGRDDSMNGEKSTRGTCDVGKGSPKVVGNAATTHLERSGTSPSSRYDHPLRLLKHGLAWGAMKRTTTSTSTSAQARIISRPYPFHHHQLVPSLCETSRLSDQSTTTGTTASHPSSSMSMSYHERVATPTLSVGKKALLIAEDDQGGRETARLETLARLEGRSSNDDVATDHEKALDYKGGWVLGLAFAKQVGAV</sequence>
<evidence type="ECO:0000313" key="2">
    <source>
        <dbReference type="Proteomes" id="UP001227268"/>
    </source>
</evidence>